<reference evidence="8" key="1">
    <citation type="journal article" date="2021" name="Nat. Commun.">
        <title>Genomic analyses provide insights into spinach domestication and the genetic basis of agronomic traits.</title>
        <authorList>
            <person name="Cai X."/>
            <person name="Sun X."/>
            <person name="Xu C."/>
            <person name="Sun H."/>
            <person name="Wang X."/>
            <person name="Ge C."/>
            <person name="Zhang Z."/>
            <person name="Wang Q."/>
            <person name="Fei Z."/>
            <person name="Jiao C."/>
            <person name="Wang Q."/>
        </authorList>
    </citation>
    <scope>NUCLEOTIDE SEQUENCE [LARGE SCALE GENOMIC DNA]</scope>
    <source>
        <strain evidence="8">cv. Varoflay</strain>
    </source>
</reference>
<name>A0ABM3R827_SPIOL</name>
<feature type="domain" description="Replication protein A 70 kDa DNA-binding subunit B/D first OB fold" evidence="6">
    <location>
        <begin position="6"/>
        <end position="102"/>
    </location>
</feature>
<dbReference type="Proteomes" id="UP000813463">
    <property type="component" value="Chromosome 2"/>
</dbReference>
<comment type="similarity">
    <text evidence="1">Belongs to the replication factor A protein 1 family.</text>
</comment>
<keyword evidence="4" id="KW-0862">Zinc</keyword>
<keyword evidence="3" id="KW-0863">Zinc-finger</keyword>
<sequence length="459" mass="51735">MAQAIAMIKDINPTAKNLTLQVRVVRLWTMASFKNPEDVYSIDMGDKIQATIKKSLLRTFQPVLNEGEICTISNYRVGKNSGEYKPTDHPYKINFVLLTRVNVLHAANIPTYGFDLVPFDAIISNGLDSTCLVDVIGYLSGVTSSDDYMRNGIYTKQLTIQLEDLHFGKGGKTSSETVTQLSSHTSQKNETEFLKKSERKHVDEIRETQEVCYCVTLAVIDSIETENGWFYLACKKDYKKVQEMNDDVGVTKFWCDKCNTNVELVPRFKVQIRVVDDSGSASFFLFDREVVHILGKSALSIREYQAQEGNSDSFPKYLDELLERTYLFKIRITDYNLKQNCPIFTVTKISDDENLIKSFQDANTPEKQLEHEEIDVTSKTVNARELLWLLFFFDVAAVFACYFLRDVAAGISNLLQDTANELRDVAATMVALDAAIKALARAVAATMVALDASIKALAR</sequence>
<dbReference type="InterPro" id="IPR003871">
    <property type="entry name" value="RFA1B/D_OB_1st"/>
</dbReference>
<evidence type="ECO:0000256" key="1">
    <source>
        <dbReference type="ARBA" id="ARBA00005690"/>
    </source>
</evidence>
<evidence type="ECO:0000256" key="5">
    <source>
        <dbReference type="ARBA" id="ARBA00023125"/>
    </source>
</evidence>
<dbReference type="CDD" id="cd04480">
    <property type="entry name" value="RPA1_DBD_A_like"/>
    <property type="match status" value="1"/>
</dbReference>
<organism evidence="8 9">
    <name type="scientific">Spinacia oleracea</name>
    <name type="common">Spinach</name>
    <dbReference type="NCBI Taxonomy" id="3562"/>
    <lineage>
        <taxon>Eukaryota</taxon>
        <taxon>Viridiplantae</taxon>
        <taxon>Streptophyta</taxon>
        <taxon>Embryophyta</taxon>
        <taxon>Tracheophyta</taxon>
        <taxon>Spermatophyta</taxon>
        <taxon>Magnoliopsida</taxon>
        <taxon>eudicotyledons</taxon>
        <taxon>Gunneridae</taxon>
        <taxon>Pentapetalae</taxon>
        <taxon>Caryophyllales</taxon>
        <taxon>Chenopodiaceae</taxon>
        <taxon>Chenopodioideae</taxon>
        <taxon>Anserineae</taxon>
        <taxon>Spinacia</taxon>
    </lineage>
</organism>
<dbReference type="CDD" id="cd04476">
    <property type="entry name" value="RPA1_DBD_C"/>
    <property type="match status" value="1"/>
</dbReference>
<evidence type="ECO:0000256" key="2">
    <source>
        <dbReference type="ARBA" id="ARBA00022723"/>
    </source>
</evidence>
<dbReference type="InterPro" id="IPR012340">
    <property type="entry name" value="NA-bd_OB-fold"/>
</dbReference>
<evidence type="ECO:0000256" key="4">
    <source>
        <dbReference type="ARBA" id="ARBA00022833"/>
    </source>
</evidence>
<dbReference type="SUPFAM" id="SSF50249">
    <property type="entry name" value="Nucleic acid-binding proteins"/>
    <property type="match status" value="2"/>
</dbReference>
<dbReference type="Pfam" id="PF08646">
    <property type="entry name" value="Rep_fac-A_C"/>
    <property type="match status" value="1"/>
</dbReference>
<dbReference type="InterPro" id="IPR013955">
    <property type="entry name" value="Rep_factor-A_C"/>
</dbReference>
<dbReference type="PANTHER" id="PTHR47165">
    <property type="entry name" value="OS03G0429900 PROTEIN"/>
    <property type="match status" value="1"/>
</dbReference>
<dbReference type="PANTHER" id="PTHR47165:SF4">
    <property type="entry name" value="OS03G0429900 PROTEIN"/>
    <property type="match status" value="1"/>
</dbReference>
<evidence type="ECO:0000256" key="3">
    <source>
        <dbReference type="ARBA" id="ARBA00022771"/>
    </source>
</evidence>
<accession>A0ABM3R827</accession>
<evidence type="ECO:0000313" key="8">
    <source>
        <dbReference type="Proteomes" id="UP000813463"/>
    </source>
</evidence>
<keyword evidence="8" id="KW-1185">Reference proteome</keyword>
<reference evidence="9" key="2">
    <citation type="submission" date="2025-08" db="UniProtKB">
        <authorList>
            <consortium name="RefSeq"/>
        </authorList>
    </citation>
    <scope>IDENTIFICATION</scope>
    <source>
        <tissue evidence="9">Leaf</tissue>
    </source>
</reference>
<keyword evidence="5" id="KW-0238">DNA-binding</keyword>
<keyword evidence="2" id="KW-0479">Metal-binding</keyword>
<dbReference type="Pfam" id="PF02721">
    <property type="entry name" value="DUF223"/>
    <property type="match status" value="1"/>
</dbReference>
<evidence type="ECO:0008006" key="10">
    <source>
        <dbReference type="Google" id="ProtNLM"/>
    </source>
</evidence>
<evidence type="ECO:0000259" key="6">
    <source>
        <dbReference type="Pfam" id="PF02721"/>
    </source>
</evidence>
<gene>
    <name evidence="9" type="primary">LOC110789971</name>
</gene>
<proteinExistence type="inferred from homology"/>
<dbReference type="Gene3D" id="2.40.50.140">
    <property type="entry name" value="Nucleic acid-binding proteins"/>
    <property type="match status" value="2"/>
</dbReference>
<evidence type="ECO:0000259" key="7">
    <source>
        <dbReference type="Pfam" id="PF08646"/>
    </source>
</evidence>
<dbReference type="InterPro" id="IPR047192">
    <property type="entry name" value="Euk_RPA1_DBD_C"/>
</dbReference>
<dbReference type="GeneID" id="110789971"/>
<protein>
    <recommendedName>
        <fullName evidence="10">Replication factor A C-terminal domain-containing protein</fullName>
    </recommendedName>
</protein>
<feature type="domain" description="Replication factor A C-terminal" evidence="7">
    <location>
        <begin position="213"/>
        <end position="335"/>
    </location>
</feature>
<dbReference type="RefSeq" id="XP_056691757.1">
    <property type="nucleotide sequence ID" value="XM_056835779.1"/>
</dbReference>
<evidence type="ECO:0000313" key="9">
    <source>
        <dbReference type="RefSeq" id="XP_056691757.1"/>
    </source>
</evidence>